<evidence type="ECO:0000313" key="2">
    <source>
        <dbReference type="Proteomes" id="UP001054945"/>
    </source>
</evidence>
<organism evidence="1 2">
    <name type="scientific">Caerostris extrusa</name>
    <name type="common">Bark spider</name>
    <name type="synonym">Caerostris bankana</name>
    <dbReference type="NCBI Taxonomy" id="172846"/>
    <lineage>
        <taxon>Eukaryota</taxon>
        <taxon>Metazoa</taxon>
        <taxon>Ecdysozoa</taxon>
        <taxon>Arthropoda</taxon>
        <taxon>Chelicerata</taxon>
        <taxon>Arachnida</taxon>
        <taxon>Araneae</taxon>
        <taxon>Araneomorphae</taxon>
        <taxon>Entelegynae</taxon>
        <taxon>Araneoidea</taxon>
        <taxon>Araneidae</taxon>
        <taxon>Caerostris</taxon>
    </lineage>
</organism>
<evidence type="ECO:0000313" key="1">
    <source>
        <dbReference type="EMBL" id="GIY85388.1"/>
    </source>
</evidence>
<gene>
    <name evidence="1" type="ORF">CEXT_249961</name>
</gene>
<accession>A0AAV4WSW9</accession>
<keyword evidence="2" id="KW-1185">Reference proteome</keyword>
<proteinExistence type="predicted"/>
<name>A0AAV4WSW9_CAEEX</name>
<protein>
    <submittedName>
        <fullName evidence="1">Uncharacterized protein</fullName>
    </submittedName>
</protein>
<dbReference type="AlphaFoldDB" id="A0AAV4WSW9"/>
<comment type="caution">
    <text evidence="1">The sequence shown here is derived from an EMBL/GenBank/DDBJ whole genome shotgun (WGS) entry which is preliminary data.</text>
</comment>
<sequence length="83" mass="9643">MDTELQYSCFASLAVLNLQQNSPCRQRLIECISLQQAFNSLKLQNIRSFSGQQLKRITNKIQNTRSHKNPAEFNFNNFSIDFT</sequence>
<dbReference type="Proteomes" id="UP001054945">
    <property type="component" value="Unassembled WGS sequence"/>
</dbReference>
<dbReference type="EMBL" id="BPLR01016653">
    <property type="protein sequence ID" value="GIY85388.1"/>
    <property type="molecule type" value="Genomic_DNA"/>
</dbReference>
<reference evidence="1 2" key="1">
    <citation type="submission" date="2021-06" db="EMBL/GenBank/DDBJ databases">
        <title>Caerostris extrusa draft genome.</title>
        <authorList>
            <person name="Kono N."/>
            <person name="Arakawa K."/>
        </authorList>
    </citation>
    <scope>NUCLEOTIDE SEQUENCE [LARGE SCALE GENOMIC DNA]</scope>
</reference>